<keyword evidence="3" id="KW-1185">Reference proteome</keyword>
<dbReference type="OrthoDB" id="5552418at2759"/>
<dbReference type="AlphaFoldDB" id="A0A0U5FQ99"/>
<dbReference type="EMBL" id="CDMC01000001">
    <property type="protein sequence ID" value="CEL01648.1"/>
    <property type="molecule type" value="Genomic_DNA"/>
</dbReference>
<protein>
    <submittedName>
        <fullName evidence="2">Uncharacterized protein</fullName>
    </submittedName>
</protein>
<dbReference type="OMA" id="NHAWLAL"/>
<name>A0A0U5FQ99_ASPCI</name>
<gene>
    <name evidence="2" type="ORF">ASPCAL01228</name>
</gene>
<evidence type="ECO:0000313" key="2">
    <source>
        <dbReference type="EMBL" id="CEL01648.1"/>
    </source>
</evidence>
<evidence type="ECO:0000313" key="3">
    <source>
        <dbReference type="Proteomes" id="UP000054771"/>
    </source>
</evidence>
<reference evidence="3" key="1">
    <citation type="journal article" date="2016" name="Genome Announc.">
        <title>Draft genome sequences of fungus Aspergillus calidoustus.</title>
        <authorList>
            <person name="Horn F."/>
            <person name="Linde J."/>
            <person name="Mattern D.J."/>
            <person name="Walther G."/>
            <person name="Guthke R."/>
            <person name="Scherlach K."/>
            <person name="Martin K."/>
            <person name="Brakhage A.A."/>
            <person name="Petzke L."/>
            <person name="Valiante V."/>
        </authorList>
    </citation>
    <scope>NUCLEOTIDE SEQUENCE [LARGE SCALE GENOMIC DNA]</scope>
    <source>
        <strain evidence="3">SF006504</strain>
    </source>
</reference>
<dbReference type="Proteomes" id="UP000054771">
    <property type="component" value="Unassembled WGS sequence"/>
</dbReference>
<proteinExistence type="predicted"/>
<feature type="compositionally biased region" description="Basic and acidic residues" evidence="1">
    <location>
        <begin position="9"/>
        <end position="20"/>
    </location>
</feature>
<accession>A0A0U5FQ99</accession>
<organism evidence="2 3">
    <name type="scientific">Aspergillus calidoustus</name>
    <dbReference type="NCBI Taxonomy" id="454130"/>
    <lineage>
        <taxon>Eukaryota</taxon>
        <taxon>Fungi</taxon>
        <taxon>Dikarya</taxon>
        <taxon>Ascomycota</taxon>
        <taxon>Pezizomycotina</taxon>
        <taxon>Eurotiomycetes</taxon>
        <taxon>Eurotiomycetidae</taxon>
        <taxon>Eurotiales</taxon>
        <taxon>Aspergillaceae</taxon>
        <taxon>Aspergillus</taxon>
        <taxon>Aspergillus subgen. Nidulantes</taxon>
    </lineage>
</organism>
<sequence>MVSFEGMDGDLRRLKQDDQQFHYATQPGMPRRSAPRSFGSTSSTGDRFRQAGYPPTRVDPSQAAGRQRIPATYMDYGYTDNTFQGGALQDELQPYTPALRDHQERQQQPFPTYESELVYSLGQQNPTQTPYEVVPPYPSRQSAALDSLSGQFAVPQYFTPNEPSGAGLPSTYLATGLSLSPYNQLGPIGRSSATHSFSANMADMTPVRATGQQQPSSHSQPQTLLSEVSSATEPLRQFQRALRGTVDHTHAGRLVDASRSLLDISEWLMFSARELGILRDDQMLHSDRLKLWNDFNNCWLAMFQKQIDMTQELLQTGRHSSRILTIDAMETLGRELIRICDQMEPHGLVDYEMGIWEEEILSVLRQCLTLIENRPELARNRAAATSHA</sequence>
<evidence type="ECO:0000256" key="1">
    <source>
        <dbReference type="SAM" id="MobiDB-lite"/>
    </source>
</evidence>
<feature type="region of interest" description="Disordered" evidence="1">
    <location>
        <begin position="1"/>
        <end position="64"/>
    </location>
</feature>